<proteinExistence type="predicted"/>
<organism evidence="2 3">
    <name type="scientific">Streptomyces subrutilus</name>
    <dbReference type="NCBI Taxonomy" id="36818"/>
    <lineage>
        <taxon>Bacteria</taxon>
        <taxon>Bacillati</taxon>
        <taxon>Actinomycetota</taxon>
        <taxon>Actinomycetes</taxon>
        <taxon>Kitasatosporales</taxon>
        <taxon>Streptomycetaceae</taxon>
        <taxon>Streptomyces</taxon>
    </lineage>
</organism>
<dbReference type="AlphaFoldDB" id="A0A5P2UNH9"/>
<dbReference type="Proteomes" id="UP000326831">
    <property type="component" value="Chromosome"/>
</dbReference>
<dbReference type="KEGG" id="ssub:CP968_21045"/>
<evidence type="ECO:0000313" key="1">
    <source>
        <dbReference type="EMBL" id="GGZ75398.1"/>
    </source>
</evidence>
<dbReference type="EMBL" id="CP023701">
    <property type="protein sequence ID" value="QEU80450.1"/>
    <property type="molecule type" value="Genomic_DNA"/>
</dbReference>
<protein>
    <submittedName>
        <fullName evidence="2">Uncharacterized protein</fullName>
    </submittedName>
</protein>
<keyword evidence="3" id="KW-1185">Reference proteome</keyword>
<gene>
    <name evidence="2" type="ORF">CP968_21045</name>
    <name evidence="1" type="ORF">GCM10010371_38980</name>
</gene>
<reference evidence="2 3" key="2">
    <citation type="submission" date="2017-09" db="EMBL/GenBank/DDBJ databases">
        <authorList>
            <person name="Lee N."/>
            <person name="Cho B.-K."/>
        </authorList>
    </citation>
    <scope>NUCLEOTIDE SEQUENCE [LARGE SCALE GENOMIC DNA]</scope>
    <source>
        <strain evidence="2 3">ATCC 27467</strain>
    </source>
</reference>
<accession>A0A5P2UNH9</accession>
<dbReference type="EMBL" id="BMVX01000014">
    <property type="protein sequence ID" value="GGZ75398.1"/>
    <property type="molecule type" value="Genomic_DNA"/>
</dbReference>
<name>A0A5P2UNH9_9ACTN</name>
<sequence length="73" mass="7816">MRALRVSPSVPICLALAELHSIASGPAARVQFRTALDSAIVQRRADEDAFAARAVTVAGALRILLCENEERVT</sequence>
<evidence type="ECO:0000313" key="3">
    <source>
        <dbReference type="Proteomes" id="UP000326831"/>
    </source>
</evidence>
<reference evidence="1" key="3">
    <citation type="submission" date="2020-09" db="EMBL/GenBank/DDBJ databases">
        <authorList>
            <person name="Sun Q."/>
            <person name="Ohkuma M."/>
        </authorList>
    </citation>
    <scope>NUCLEOTIDE SEQUENCE</scope>
    <source>
        <strain evidence="1">JCM 4834</strain>
    </source>
</reference>
<dbReference type="Proteomes" id="UP000634660">
    <property type="component" value="Unassembled WGS sequence"/>
</dbReference>
<evidence type="ECO:0000313" key="2">
    <source>
        <dbReference type="EMBL" id="QEU80450.1"/>
    </source>
</evidence>
<reference evidence="1" key="1">
    <citation type="journal article" date="2014" name="Int. J. Syst. Evol. Microbiol.">
        <title>Complete genome sequence of Corynebacterium casei LMG S-19264T (=DSM 44701T), isolated from a smear-ripened cheese.</title>
        <authorList>
            <consortium name="US DOE Joint Genome Institute (JGI-PGF)"/>
            <person name="Walter F."/>
            <person name="Albersmeier A."/>
            <person name="Kalinowski J."/>
            <person name="Ruckert C."/>
        </authorList>
    </citation>
    <scope>NUCLEOTIDE SEQUENCE</scope>
    <source>
        <strain evidence="1">JCM 4834</strain>
    </source>
</reference>